<dbReference type="NCBIfam" id="NF045667">
    <property type="entry name" value="MTase_DVU1556"/>
    <property type="match status" value="1"/>
</dbReference>
<proteinExistence type="predicted"/>
<protein>
    <submittedName>
        <fullName evidence="2">Ubiquinone/menaquinone biosynthesis C-methylase UbiE</fullName>
    </submittedName>
</protein>
<accession>A0A5S4ZP96</accession>
<sequence>MESAVSCPMYEGKPIRDVTGDTIRPGGFTLTDRALALCSFAAGARVLDVGCGAGATVEYLINNHQLDAVGVDPSPALLEQGRRRCPGLPLMEGAGENLPFRDGEMDGVLAECTLSVMENPDRALAECCRVLKSGGWLVVTDVYARNPAGVSTLHELPLEGCLKGAMSIDELLQKIKARGFEVVLWEDHTRLLGELVAGLILAHGSMAAFWGCVTGDSVACGDIQNAVRKARPGYVLVLAKKVATGKE</sequence>
<feature type="domain" description="Methyltransferase type 11" evidence="1">
    <location>
        <begin position="47"/>
        <end position="139"/>
    </location>
</feature>
<dbReference type="InterPro" id="IPR029063">
    <property type="entry name" value="SAM-dependent_MTases_sf"/>
</dbReference>
<evidence type="ECO:0000313" key="2">
    <source>
        <dbReference type="EMBL" id="TYO94600.1"/>
    </source>
</evidence>
<evidence type="ECO:0000259" key="1">
    <source>
        <dbReference type="Pfam" id="PF08241"/>
    </source>
</evidence>
<dbReference type="RefSeq" id="WP_166512240.1">
    <property type="nucleotide sequence ID" value="NZ_VNHM01000013.1"/>
</dbReference>
<dbReference type="CDD" id="cd02440">
    <property type="entry name" value="AdoMet_MTases"/>
    <property type="match status" value="1"/>
</dbReference>
<dbReference type="EMBL" id="VNHM01000013">
    <property type="protein sequence ID" value="TYO94600.1"/>
    <property type="molecule type" value="Genomic_DNA"/>
</dbReference>
<dbReference type="SUPFAM" id="SSF53335">
    <property type="entry name" value="S-adenosyl-L-methionine-dependent methyltransferases"/>
    <property type="match status" value="1"/>
</dbReference>
<dbReference type="GO" id="GO:0008757">
    <property type="term" value="F:S-adenosylmethionine-dependent methyltransferase activity"/>
    <property type="evidence" value="ECO:0007669"/>
    <property type="project" value="InterPro"/>
</dbReference>
<gene>
    <name evidence="2" type="ORF">LX24_02257</name>
</gene>
<reference evidence="2 3" key="1">
    <citation type="submission" date="2019-07" db="EMBL/GenBank/DDBJ databases">
        <title>Genomic Encyclopedia of Type Strains, Phase I: the one thousand microbial genomes (KMG-I) project.</title>
        <authorList>
            <person name="Kyrpides N."/>
        </authorList>
    </citation>
    <scope>NUCLEOTIDE SEQUENCE [LARGE SCALE GENOMIC DNA]</scope>
    <source>
        <strain evidence="2 3">DSM 6562</strain>
    </source>
</reference>
<keyword evidence="2" id="KW-0830">Ubiquinone</keyword>
<comment type="caution">
    <text evidence="2">The sequence shown here is derived from an EMBL/GenBank/DDBJ whole genome shotgun (WGS) entry which is preliminary data.</text>
</comment>
<organism evidence="2 3">
    <name type="scientific">Desulfallas thermosapovorans DSM 6562</name>
    <dbReference type="NCBI Taxonomy" id="1121431"/>
    <lineage>
        <taxon>Bacteria</taxon>
        <taxon>Bacillati</taxon>
        <taxon>Bacillota</taxon>
        <taxon>Clostridia</taxon>
        <taxon>Eubacteriales</taxon>
        <taxon>Desulfallaceae</taxon>
        <taxon>Desulfallas</taxon>
    </lineage>
</organism>
<dbReference type="Gene3D" id="3.40.50.150">
    <property type="entry name" value="Vaccinia Virus protein VP39"/>
    <property type="match status" value="1"/>
</dbReference>
<dbReference type="GO" id="GO:0032259">
    <property type="term" value="P:methylation"/>
    <property type="evidence" value="ECO:0007669"/>
    <property type="project" value="UniProtKB-KW"/>
</dbReference>
<dbReference type="Pfam" id="PF08241">
    <property type="entry name" value="Methyltransf_11"/>
    <property type="match status" value="1"/>
</dbReference>
<dbReference type="PANTHER" id="PTHR43591:SF24">
    <property type="entry name" value="2-METHOXY-6-POLYPRENYL-1,4-BENZOQUINOL METHYLASE, MITOCHONDRIAL"/>
    <property type="match status" value="1"/>
</dbReference>
<keyword evidence="2" id="KW-0489">Methyltransferase</keyword>
<dbReference type="AlphaFoldDB" id="A0A5S4ZP96"/>
<dbReference type="Proteomes" id="UP000323166">
    <property type="component" value="Unassembled WGS sequence"/>
</dbReference>
<dbReference type="InterPro" id="IPR013216">
    <property type="entry name" value="Methyltransf_11"/>
</dbReference>
<evidence type="ECO:0000313" key="3">
    <source>
        <dbReference type="Proteomes" id="UP000323166"/>
    </source>
</evidence>
<keyword evidence="2" id="KW-0808">Transferase</keyword>
<keyword evidence="3" id="KW-1185">Reference proteome</keyword>
<name>A0A5S4ZP96_9FIRM</name>
<dbReference type="PANTHER" id="PTHR43591">
    <property type="entry name" value="METHYLTRANSFERASE"/>
    <property type="match status" value="1"/>
</dbReference>